<evidence type="ECO:0000313" key="1">
    <source>
        <dbReference type="EMBL" id="KAI3824899.1"/>
    </source>
</evidence>
<sequence length="153" mass="17143">MEVDCNGVKRKSPIDGDHLIPADSDYDRPPELVVKSDSTEKADKAYKESIQRIDHRDDGALIGKKESGSKSPYGVAMSVSTHELQTDEKMQKIVNELVNYGLPPIEVGKAAEIFYNDPVKVKVLFALPSGMRRSYVFGLKYSDEKIKCTHKNR</sequence>
<organism evidence="1 2">
    <name type="scientific">Smallanthus sonchifolius</name>
    <dbReference type="NCBI Taxonomy" id="185202"/>
    <lineage>
        <taxon>Eukaryota</taxon>
        <taxon>Viridiplantae</taxon>
        <taxon>Streptophyta</taxon>
        <taxon>Embryophyta</taxon>
        <taxon>Tracheophyta</taxon>
        <taxon>Spermatophyta</taxon>
        <taxon>Magnoliopsida</taxon>
        <taxon>eudicotyledons</taxon>
        <taxon>Gunneridae</taxon>
        <taxon>Pentapetalae</taxon>
        <taxon>asterids</taxon>
        <taxon>campanulids</taxon>
        <taxon>Asterales</taxon>
        <taxon>Asteraceae</taxon>
        <taxon>Asteroideae</taxon>
        <taxon>Heliantheae alliance</taxon>
        <taxon>Millerieae</taxon>
        <taxon>Smallanthus</taxon>
    </lineage>
</organism>
<proteinExistence type="predicted"/>
<comment type="caution">
    <text evidence="1">The sequence shown here is derived from an EMBL/GenBank/DDBJ whole genome shotgun (WGS) entry which is preliminary data.</text>
</comment>
<reference evidence="2" key="1">
    <citation type="journal article" date="2022" name="Mol. Ecol. Resour.">
        <title>The genomes of chicory, endive, great burdock and yacon provide insights into Asteraceae palaeo-polyploidization history and plant inulin production.</title>
        <authorList>
            <person name="Fan W."/>
            <person name="Wang S."/>
            <person name="Wang H."/>
            <person name="Wang A."/>
            <person name="Jiang F."/>
            <person name="Liu H."/>
            <person name="Zhao H."/>
            <person name="Xu D."/>
            <person name="Zhang Y."/>
        </authorList>
    </citation>
    <scope>NUCLEOTIDE SEQUENCE [LARGE SCALE GENOMIC DNA]</scope>
    <source>
        <strain evidence="2">cv. Yunnan</strain>
    </source>
</reference>
<gene>
    <name evidence="1" type="ORF">L1987_06372</name>
</gene>
<accession>A0ACB9JYC0</accession>
<keyword evidence="2" id="KW-1185">Reference proteome</keyword>
<evidence type="ECO:0000313" key="2">
    <source>
        <dbReference type="Proteomes" id="UP001056120"/>
    </source>
</evidence>
<reference evidence="1 2" key="2">
    <citation type="journal article" date="2022" name="Mol. Ecol. Resour.">
        <title>The genomes of chicory, endive, great burdock and yacon provide insights into Asteraceae paleo-polyploidization history and plant inulin production.</title>
        <authorList>
            <person name="Fan W."/>
            <person name="Wang S."/>
            <person name="Wang H."/>
            <person name="Wang A."/>
            <person name="Jiang F."/>
            <person name="Liu H."/>
            <person name="Zhao H."/>
            <person name="Xu D."/>
            <person name="Zhang Y."/>
        </authorList>
    </citation>
    <scope>NUCLEOTIDE SEQUENCE [LARGE SCALE GENOMIC DNA]</scope>
    <source>
        <strain evidence="2">cv. Yunnan</strain>
        <tissue evidence="1">Leaves</tissue>
    </source>
</reference>
<dbReference type="EMBL" id="CM042019">
    <property type="protein sequence ID" value="KAI3824899.1"/>
    <property type="molecule type" value="Genomic_DNA"/>
</dbReference>
<protein>
    <submittedName>
        <fullName evidence="1">Uncharacterized protein</fullName>
    </submittedName>
</protein>
<name>A0ACB9JYC0_9ASTR</name>
<dbReference type="Proteomes" id="UP001056120">
    <property type="component" value="Linkage Group LG02"/>
</dbReference>